<dbReference type="SUPFAM" id="SSF56784">
    <property type="entry name" value="HAD-like"/>
    <property type="match status" value="1"/>
</dbReference>
<dbReference type="Pfam" id="PF13419">
    <property type="entry name" value="HAD_2"/>
    <property type="match status" value="1"/>
</dbReference>
<reference evidence="6 7" key="1">
    <citation type="journal article" date="2016" name="Nat. Commun.">
        <title>Thousands of microbial genomes shed light on interconnected biogeochemical processes in an aquifer system.</title>
        <authorList>
            <person name="Anantharaman K."/>
            <person name="Brown C.T."/>
            <person name="Hug L.A."/>
            <person name="Sharon I."/>
            <person name="Castelle C.J."/>
            <person name="Probst A.J."/>
            <person name="Thomas B.C."/>
            <person name="Singh A."/>
            <person name="Wilkins M.J."/>
            <person name="Karaoz U."/>
            <person name="Brodie E.L."/>
            <person name="Williams K.H."/>
            <person name="Hubbard S.S."/>
            <person name="Banfield J.F."/>
        </authorList>
    </citation>
    <scope>NUCLEOTIDE SEQUENCE [LARGE SCALE GENOMIC DNA]</scope>
</reference>
<evidence type="ECO:0000256" key="1">
    <source>
        <dbReference type="ARBA" id="ARBA00001946"/>
    </source>
</evidence>
<dbReference type="NCBIfam" id="TIGR01509">
    <property type="entry name" value="HAD-SF-IA-v3"/>
    <property type="match status" value="1"/>
</dbReference>
<proteinExistence type="inferred from homology"/>
<sequence>MVKAVLFDMDGLMVESEMLHYQAYKEVLVRLGVALTMEDYFAAWGSDKDMCMRFVEKFHTPISAAELLEQKNTLFRQVYIYKVTPQQGLLDLLRTLKESHYLLAVCSSSQMHEIEIVLKAIGARQFFDQVISAESVENGKPAPDCYLLTAQKLAVEPADCLVLEDAPKGVAAAKAAEMKCFAIPSTGLETADFSKADNIFKNLGEVTIEMINK</sequence>
<evidence type="ECO:0000256" key="3">
    <source>
        <dbReference type="ARBA" id="ARBA00022723"/>
    </source>
</evidence>
<dbReference type="Gene3D" id="3.40.50.1000">
    <property type="entry name" value="HAD superfamily/HAD-like"/>
    <property type="match status" value="1"/>
</dbReference>
<name>A0A1G2HUQ3_9BACT</name>
<comment type="cofactor">
    <cofactor evidence="1">
        <name>Mg(2+)</name>
        <dbReference type="ChEBI" id="CHEBI:18420"/>
    </cofactor>
</comment>
<dbReference type="AlphaFoldDB" id="A0A1G2HUQ3"/>
<comment type="similarity">
    <text evidence="2">Belongs to the HAD-like hydrolase superfamily. CbbY/CbbZ/Gph/YieH family.</text>
</comment>
<evidence type="ECO:0008006" key="8">
    <source>
        <dbReference type="Google" id="ProtNLM"/>
    </source>
</evidence>
<dbReference type="InterPro" id="IPR041492">
    <property type="entry name" value="HAD_2"/>
</dbReference>
<dbReference type="PANTHER" id="PTHR46193:SF18">
    <property type="entry name" value="HEXITOL PHOSPHATASE B"/>
    <property type="match status" value="1"/>
</dbReference>
<evidence type="ECO:0000256" key="2">
    <source>
        <dbReference type="ARBA" id="ARBA00006171"/>
    </source>
</evidence>
<evidence type="ECO:0000313" key="7">
    <source>
        <dbReference type="Proteomes" id="UP000178774"/>
    </source>
</evidence>
<dbReference type="GO" id="GO:0003824">
    <property type="term" value="F:catalytic activity"/>
    <property type="evidence" value="ECO:0007669"/>
    <property type="project" value="UniProtKB-ARBA"/>
</dbReference>
<keyword evidence="5" id="KW-0119">Carbohydrate metabolism</keyword>
<evidence type="ECO:0000256" key="4">
    <source>
        <dbReference type="ARBA" id="ARBA00022842"/>
    </source>
</evidence>
<dbReference type="InterPro" id="IPR051600">
    <property type="entry name" value="Beta-PGM-like"/>
</dbReference>
<dbReference type="InterPro" id="IPR023198">
    <property type="entry name" value="PGP-like_dom2"/>
</dbReference>
<dbReference type="SFLD" id="SFLDG01129">
    <property type="entry name" value="C1.5:_HAD__Beta-PGM__Phosphata"/>
    <property type="match status" value="1"/>
</dbReference>
<dbReference type="InterPro" id="IPR006439">
    <property type="entry name" value="HAD-SF_hydro_IA"/>
</dbReference>
<dbReference type="InterPro" id="IPR036412">
    <property type="entry name" value="HAD-like_sf"/>
</dbReference>
<evidence type="ECO:0000313" key="6">
    <source>
        <dbReference type="EMBL" id="OGZ65598.1"/>
    </source>
</evidence>
<dbReference type="InterPro" id="IPR023214">
    <property type="entry name" value="HAD_sf"/>
</dbReference>
<comment type="caution">
    <text evidence="6">The sequence shown here is derived from an EMBL/GenBank/DDBJ whole genome shotgun (WGS) entry which is preliminary data.</text>
</comment>
<dbReference type="SFLD" id="SFLDS00003">
    <property type="entry name" value="Haloacid_Dehalogenase"/>
    <property type="match status" value="1"/>
</dbReference>
<dbReference type="Gene3D" id="1.10.150.240">
    <property type="entry name" value="Putative phosphatase, domain 2"/>
    <property type="match status" value="1"/>
</dbReference>
<organism evidence="6 7">
    <name type="scientific">Candidatus Staskawiczbacteria bacterium RIFCSPHIGHO2_01_FULL_41_41</name>
    <dbReference type="NCBI Taxonomy" id="1802203"/>
    <lineage>
        <taxon>Bacteria</taxon>
        <taxon>Candidatus Staskawicziibacteriota</taxon>
    </lineage>
</organism>
<dbReference type="SFLD" id="SFLDG01135">
    <property type="entry name" value="C1.5.6:_HAD__Beta-PGM__Phospha"/>
    <property type="match status" value="1"/>
</dbReference>
<dbReference type="GO" id="GO:0046872">
    <property type="term" value="F:metal ion binding"/>
    <property type="evidence" value="ECO:0007669"/>
    <property type="project" value="UniProtKB-KW"/>
</dbReference>
<keyword evidence="4" id="KW-0460">Magnesium</keyword>
<dbReference type="Proteomes" id="UP000178774">
    <property type="component" value="Unassembled WGS sequence"/>
</dbReference>
<dbReference type="PRINTS" id="PR00413">
    <property type="entry name" value="HADHALOGNASE"/>
</dbReference>
<protein>
    <recommendedName>
        <fullName evidence="8">HAD family phosphatase</fullName>
    </recommendedName>
</protein>
<keyword evidence="3" id="KW-0479">Metal-binding</keyword>
<accession>A0A1G2HUQ3</accession>
<dbReference type="PANTHER" id="PTHR46193">
    <property type="entry name" value="6-PHOSPHOGLUCONATE PHOSPHATASE"/>
    <property type="match status" value="1"/>
</dbReference>
<evidence type="ECO:0000256" key="5">
    <source>
        <dbReference type="ARBA" id="ARBA00023277"/>
    </source>
</evidence>
<gene>
    <name evidence="6" type="ORF">A2822_03640</name>
</gene>
<dbReference type="EMBL" id="MHOP01000020">
    <property type="protein sequence ID" value="OGZ65598.1"/>
    <property type="molecule type" value="Genomic_DNA"/>
</dbReference>